<dbReference type="PANTHER" id="PTHR42034">
    <property type="entry name" value="CHROMOSOME 7, WHOLE GENOME SHOTGUN SEQUENCE-RELATED"/>
    <property type="match status" value="1"/>
</dbReference>
<dbReference type="SUPFAM" id="SSF52777">
    <property type="entry name" value="CoA-dependent acyltransferases"/>
    <property type="match status" value="1"/>
</dbReference>
<gene>
    <name evidence="1" type="ORF">K458DRAFT_422724</name>
</gene>
<accession>A0A6G1IKT7</accession>
<dbReference type="EMBL" id="MU005608">
    <property type="protein sequence ID" value="KAF2678832.1"/>
    <property type="molecule type" value="Genomic_DNA"/>
</dbReference>
<organism evidence="1 2">
    <name type="scientific">Lentithecium fluviatile CBS 122367</name>
    <dbReference type="NCBI Taxonomy" id="1168545"/>
    <lineage>
        <taxon>Eukaryota</taxon>
        <taxon>Fungi</taxon>
        <taxon>Dikarya</taxon>
        <taxon>Ascomycota</taxon>
        <taxon>Pezizomycotina</taxon>
        <taxon>Dothideomycetes</taxon>
        <taxon>Pleosporomycetidae</taxon>
        <taxon>Pleosporales</taxon>
        <taxon>Massarineae</taxon>
        <taxon>Lentitheciaceae</taxon>
        <taxon>Lentithecium</taxon>
    </lineage>
</organism>
<evidence type="ECO:0000313" key="1">
    <source>
        <dbReference type="EMBL" id="KAF2678832.1"/>
    </source>
</evidence>
<sequence>MPHRSWKETRPGRWERPLSCLEKFNLINRNVDKAMDRDNWAKTAVAKLEFHPNLGDPETALKIAWKQVRYNYPEVAAFPYNGTYMYRIGNPDQVTLWVSATFVVENDMTVDQLLGHLPRNEQMMCYFLPNTSEVLIRSPHYRLDARGAIFCMDYFIKALANLDPILTFGGCAKNLSSSIDEALDIPMESSKYSPKIEEMAAKRLAALQPLHPLLELTPTVTEKQPRATKRQFFKFSKSETRAILKGCEASRMNLTATLHSALIAAVAELAPPSEVMSYMASFHCDLRFLIPDSSSTKNAPTSCTSTLITDVEVSPTTDLRSYYKQLAPVYATGYTPYLESTACFHEKLANTMYAGGKGTASADGDAQPRFGPLGVVEQQLTQEIKNVVKVKDFWLGAETLTKRNMVHSWVYENQIVFSCCYNESFWGDAFIAEFLQAMKDTLLDEVALVGMMKQASLD</sequence>
<dbReference type="InterPro" id="IPR023213">
    <property type="entry name" value="CAT-like_dom_sf"/>
</dbReference>
<protein>
    <submittedName>
        <fullName evidence="1">Uncharacterized protein</fullName>
    </submittedName>
</protein>
<dbReference type="Gene3D" id="3.30.559.30">
    <property type="entry name" value="Nonribosomal peptide synthetase, condensation domain"/>
    <property type="match status" value="1"/>
</dbReference>
<evidence type="ECO:0000313" key="2">
    <source>
        <dbReference type="Proteomes" id="UP000799291"/>
    </source>
</evidence>
<dbReference type="AlphaFoldDB" id="A0A6G1IKT7"/>
<keyword evidence="2" id="KW-1185">Reference proteome</keyword>
<proteinExistence type="predicted"/>
<dbReference type="Proteomes" id="UP000799291">
    <property type="component" value="Unassembled WGS sequence"/>
</dbReference>
<dbReference type="Gene3D" id="3.30.559.10">
    <property type="entry name" value="Chloramphenicol acetyltransferase-like domain"/>
    <property type="match status" value="1"/>
</dbReference>
<dbReference type="PANTHER" id="PTHR42034:SF1">
    <property type="entry name" value="CONDENSATION DOMAIN-CONTAINING PROTEIN"/>
    <property type="match status" value="1"/>
</dbReference>
<reference evidence="1" key="1">
    <citation type="journal article" date="2020" name="Stud. Mycol.">
        <title>101 Dothideomycetes genomes: a test case for predicting lifestyles and emergence of pathogens.</title>
        <authorList>
            <person name="Haridas S."/>
            <person name="Albert R."/>
            <person name="Binder M."/>
            <person name="Bloem J."/>
            <person name="Labutti K."/>
            <person name="Salamov A."/>
            <person name="Andreopoulos B."/>
            <person name="Baker S."/>
            <person name="Barry K."/>
            <person name="Bills G."/>
            <person name="Bluhm B."/>
            <person name="Cannon C."/>
            <person name="Castanera R."/>
            <person name="Culley D."/>
            <person name="Daum C."/>
            <person name="Ezra D."/>
            <person name="Gonzalez J."/>
            <person name="Henrissat B."/>
            <person name="Kuo A."/>
            <person name="Liang C."/>
            <person name="Lipzen A."/>
            <person name="Lutzoni F."/>
            <person name="Magnuson J."/>
            <person name="Mondo S."/>
            <person name="Nolan M."/>
            <person name="Ohm R."/>
            <person name="Pangilinan J."/>
            <person name="Park H.-J."/>
            <person name="Ramirez L."/>
            <person name="Alfaro M."/>
            <person name="Sun H."/>
            <person name="Tritt A."/>
            <person name="Yoshinaga Y."/>
            <person name="Zwiers L.-H."/>
            <person name="Turgeon B."/>
            <person name="Goodwin S."/>
            <person name="Spatafora J."/>
            <person name="Crous P."/>
            <person name="Grigoriev I."/>
        </authorList>
    </citation>
    <scope>NUCLEOTIDE SEQUENCE</scope>
    <source>
        <strain evidence="1">CBS 122367</strain>
    </source>
</reference>
<dbReference type="OrthoDB" id="2548233at2759"/>
<name>A0A6G1IKT7_9PLEO</name>